<evidence type="ECO:0000259" key="1">
    <source>
        <dbReference type="Pfam" id="PF20029"/>
    </source>
</evidence>
<dbReference type="Gene3D" id="3.40.30.10">
    <property type="entry name" value="Glutaredoxin"/>
    <property type="match status" value="1"/>
</dbReference>
<name>A0A0F9U6X7_9ZZZZ</name>
<gene>
    <name evidence="2" type="ORF">LCGC14_0260260</name>
</gene>
<dbReference type="Pfam" id="PF20029">
    <property type="entry name" value="DUF6436"/>
    <property type="match status" value="1"/>
</dbReference>
<accession>A0A0F9U6X7</accession>
<dbReference type="InterPro" id="IPR036249">
    <property type="entry name" value="Thioredoxin-like_sf"/>
</dbReference>
<dbReference type="InterPro" id="IPR045494">
    <property type="entry name" value="DUF6436"/>
</dbReference>
<dbReference type="AlphaFoldDB" id="A0A0F9U6X7"/>
<dbReference type="SUPFAM" id="SSF52833">
    <property type="entry name" value="Thioredoxin-like"/>
    <property type="match status" value="1"/>
</dbReference>
<evidence type="ECO:0000313" key="2">
    <source>
        <dbReference type="EMBL" id="KKN87349.1"/>
    </source>
</evidence>
<proteinExistence type="predicted"/>
<organism evidence="2">
    <name type="scientific">marine sediment metagenome</name>
    <dbReference type="NCBI Taxonomy" id="412755"/>
    <lineage>
        <taxon>unclassified sequences</taxon>
        <taxon>metagenomes</taxon>
        <taxon>ecological metagenomes</taxon>
    </lineage>
</organism>
<protein>
    <recommendedName>
        <fullName evidence="1">DUF6436 domain-containing protein</fullName>
    </recommendedName>
</protein>
<sequence length="199" mass="21909">MTVWPRRFLTLLLLLVWLGGLVWAFWWFEARYIKSFERPVFFQGEAVKPPFAPGHVQVLHVWQAGCPCSAGHEDYVDEMTQRFAAQGVQFARSGQATVEGLTDGLKALPYWPIPELWADWPGAPSIAIWDAEGNLAYVGPYSDGAHCTTDSSFVEPVVQALLAGRKVAITRQDAVACLCDLDPGEGSIDESNSTPVSEP</sequence>
<comment type="caution">
    <text evidence="2">The sequence shown here is derived from an EMBL/GenBank/DDBJ whole genome shotgun (WGS) entry which is preliminary data.</text>
</comment>
<dbReference type="EMBL" id="LAZR01000139">
    <property type="protein sequence ID" value="KKN87349.1"/>
    <property type="molecule type" value="Genomic_DNA"/>
</dbReference>
<reference evidence="2" key="1">
    <citation type="journal article" date="2015" name="Nature">
        <title>Complex archaea that bridge the gap between prokaryotes and eukaryotes.</title>
        <authorList>
            <person name="Spang A."/>
            <person name="Saw J.H."/>
            <person name="Jorgensen S.L."/>
            <person name="Zaremba-Niedzwiedzka K."/>
            <person name="Martijn J."/>
            <person name="Lind A.E."/>
            <person name="van Eijk R."/>
            <person name="Schleper C."/>
            <person name="Guy L."/>
            <person name="Ettema T.J."/>
        </authorList>
    </citation>
    <scope>NUCLEOTIDE SEQUENCE</scope>
</reference>
<feature type="domain" description="DUF6436" evidence="1">
    <location>
        <begin position="42"/>
        <end position="180"/>
    </location>
</feature>